<name>A0A151RUQ2_CAJCA</name>
<evidence type="ECO:0008006" key="3">
    <source>
        <dbReference type="Google" id="ProtNLM"/>
    </source>
</evidence>
<organism evidence="1 2">
    <name type="scientific">Cajanus cajan</name>
    <name type="common">Pigeon pea</name>
    <name type="synonym">Cajanus indicus</name>
    <dbReference type="NCBI Taxonomy" id="3821"/>
    <lineage>
        <taxon>Eukaryota</taxon>
        <taxon>Viridiplantae</taxon>
        <taxon>Streptophyta</taxon>
        <taxon>Embryophyta</taxon>
        <taxon>Tracheophyta</taxon>
        <taxon>Spermatophyta</taxon>
        <taxon>Magnoliopsida</taxon>
        <taxon>eudicotyledons</taxon>
        <taxon>Gunneridae</taxon>
        <taxon>Pentapetalae</taxon>
        <taxon>rosids</taxon>
        <taxon>fabids</taxon>
        <taxon>Fabales</taxon>
        <taxon>Fabaceae</taxon>
        <taxon>Papilionoideae</taxon>
        <taxon>50 kb inversion clade</taxon>
        <taxon>NPAAA clade</taxon>
        <taxon>indigoferoid/millettioid clade</taxon>
        <taxon>Phaseoleae</taxon>
        <taxon>Cajanus</taxon>
    </lineage>
</organism>
<dbReference type="AlphaFoldDB" id="A0A151RUQ2"/>
<dbReference type="EMBL" id="KQ483563">
    <property type="protein sequence ID" value="KYP46261.1"/>
    <property type="molecule type" value="Genomic_DNA"/>
</dbReference>
<evidence type="ECO:0000313" key="2">
    <source>
        <dbReference type="Proteomes" id="UP000075243"/>
    </source>
</evidence>
<sequence length="133" mass="16372">MVFFDLQQSCSFCSNFLESSQHLFLECEFSRNVWHNMFIWSRINLELPSSLGQMFFLLRSMFLGKAKKKKWRDIFWHATIWVIWTNRNEIAFRDKTVLHFNSFYQIKITSRHWWMYRNGCRPSFFFASWCIDP</sequence>
<protein>
    <recommendedName>
        <fullName evidence="3">Reverse transcriptase zinc-binding domain-containing protein</fullName>
    </recommendedName>
</protein>
<accession>A0A151RUQ2</accession>
<dbReference type="Proteomes" id="UP000075243">
    <property type="component" value="Unassembled WGS sequence"/>
</dbReference>
<proteinExistence type="predicted"/>
<evidence type="ECO:0000313" key="1">
    <source>
        <dbReference type="EMBL" id="KYP46261.1"/>
    </source>
</evidence>
<gene>
    <name evidence="1" type="ORF">KK1_032138</name>
</gene>
<keyword evidence="2" id="KW-1185">Reference proteome</keyword>
<dbReference type="Gramene" id="C.cajan_29884.t">
    <property type="protein sequence ID" value="C.cajan_29884.t.cds1"/>
    <property type="gene ID" value="C.cajan_29884"/>
</dbReference>
<reference evidence="1" key="1">
    <citation type="journal article" date="2012" name="Nat. Biotechnol.">
        <title>Draft genome sequence of pigeonpea (Cajanus cajan), an orphan legume crop of resource-poor farmers.</title>
        <authorList>
            <person name="Varshney R.K."/>
            <person name="Chen W."/>
            <person name="Li Y."/>
            <person name="Bharti A.K."/>
            <person name="Saxena R.K."/>
            <person name="Schlueter J.A."/>
            <person name="Donoghue M.T."/>
            <person name="Azam S."/>
            <person name="Fan G."/>
            <person name="Whaley A.M."/>
            <person name="Farmer A.D."/>
            <person name="Sheridan J."/>
            <person name="Iwata A."/>
            <person name="Tuteja R."/>
            <person name="Penmetsa R.V."/>
            <person name="Wu W."/>
            <person name="Upadhyaya H.D."/>
            <person name="Yang S.P."/>
            <person name="Shah T."/>
            <person name="Saxena K.B."/>
            <person name="Michael T."/>
            <person name="McCombie W.R."/>
            <person name="Yang B."/>
            <person name="Zhang G."/>
            <person name="Yang H."/>
            <person name="Wang J."/>
            <person name="Spillane C."/>
            <person name="Cook D.R."/>
            <person name="May G.D."/>
            <person name="Xu X."/>
            <person name="Jackson S.A."/>
        </authorList>
    </citation>
    <scope>NUCLEOTIDE SEQUENCE [LARGE SCALE GENOMIC DNA]</scope>
</reference>